<evidence type="ECO:0000256" key="1">
    <source>
        <dbReference type="SAM" id="Phobius"/>
    </source>
</evidence>
<name>A0ABS3UQ41_9ACTN</name>
<comment type="caution">
    <text evidence="2">The sequence shown here is derived from an EMBL/GenBank/DDBJ whole genome shotgun (WGS) entry which is preliminary data.</text>
</comment>
<keyword evidence="1" id="KW-0472">Membrane</keyword>
<dbReference type="EMBL" id="JAGFNS010000017">
    <property type="protein sequence ID" value="MBO3740877.1"/>
    <property type="molecule type" value="Genomic_DNA"/>
</dbReference>
<keyword evidence="3" id="KW-1185">Reference proteome</keyword>
<gene>
    <name evidence="2" type="ORF">J5X75_25520</name>
</gene>
<feature type="transmembrane region" description="Helical" evidence="1">
    <location>
        <begin position="40"/>
        <end position="58"/>
    </location>
</feature>
<proteinExistence type="predicted"/>
<dbReference type="RefSeq" id="WP_208470030.1">
    <property type="nucleotide sequence ID" value="NZ_JAGFNS010000017.1"/>
</dbReference>
<evidence type="ECO:0000313" key="3">
    <source>
        <dbReference type="Proteomes" id="UP000679690"/>
    </source>
</evidence>
<keyword evidence="1" id="KW-1133">Transmembrane helix</keyword>
<dbReference type="Proteomes" id="UP000679690">
    <property type="component" value="Unassembled WGS sequence"/>
</dbReference>
<keyword evidence="1" id="KW-0812">Transmembrane</keyword>
<evidence type="ECO:0000313" key="2">
    <source>
        <dbReference type="EMBL" id="MBO3740877.1"/>
    </source>
</evidence>
<sequence>MRPLSELLHEAKVDGPPPRYDVDHVVAAGRRRVRRRNSEWAFAAVVAVAAAIGVPQVVTRGPAPAPPQPAASVAPAPAPEYLIPSVARFRGYQTASFRVGDPGSFGPGYTSVGVVPKKGMSPTMSLLVYEPGVDPLTRLGLKRVADVDPIKGRPAFTVSGAGFPSETLVWEYADNAYAVLTPEPPVATNAQVREVADGFGIAPEQPVRIPFKLGHVPDGFRLRAVSQDSPNEFATVTFLPIASMRDPAIRRYEAIDGTKGNIQIVLQGRDPAGEPNCGCIGYRTVGDGHEIVITGSISKAEARKILDSLEVSTPGDFSTWVPVAEAIPEEYLYKGE</sequence>
<accession>A0ABS3UQ41</accession>
<organism evidence="2 3">
    <name type="scientific">Actinoplanes flavus</name>
    <dbReference type="NCBI Taxonomy" id="2820290"/>
    <lineage>
        <taxon>Bacteria</taxon>
        <taxon>Bacillati</taxon>
        <taxon>Actinomycetota</taxon>
        <taxon>Actinomycetes</taxon>
        <taxon>Micromonosporales</taxon>
        <taxon>Micromonosporaceae</taxon>
        <taxon>Actinoplanes</taxon>
    </lineage>
</organism>
<reference evidence="2 3" key="1">
    <citation type="submission" date="2021-03" db="EMBL/GenBank/DDBJ databases">
        <title>Actinoplanes flavus sp. nov., a novel actinomycete isolated from Coconut Palm rhizosphere soil.</title>
        <authorList>
            <person name="Luo X."/>
        </authorList>
    </citation>
    <scope>NUCLEOTIDE SEQUENCE [LARGE SCALE GENOMIC DNA]</scope>
    <source>
        <strain evidence="2 3">NEAU-H7</strain>
    </source>
</reference>
<protein>
    <submittedName>
        <fullName evidence="2">Uncharacterized protein</fullName>
    </submittedName>
</protein>